<evidence type="ECO:0000256" key="1">
    <source>
        <dbReference type="ARBA" id="ARBA00022490"/>
    </source>
</evidence>
<dbReference type="GO" id="GO:0009432">
    <property type="term" value="P:SOS response"/>
    <property type="evidence" value="ECO:0007669"/>
    <property type="project" value="UniProtKB-UniRule"/>
</dbReference>
<dbReference type="GO" id="GO:0005737">
    <property type="term" value="C:cytoplasm"/>
    <property type="evidence" value="ECO:0007669"/>
    <property type="project" value="UniProtKB-SubCell"/>
</dbReference>
<evidence type="ECO:0000256" key="6">
    <source>
        <dbReference type="ARBA" id="ARBA00023236"/>
    </source>
</evidence>
<protein>
    <recommendedName>
        <fullName evidence="7">UvrABC system protein C</fullName>
        <shortName evidence="7">Protein UvrC</shortName>
    </recommendedName>
    <alternativeName>
        <fullName evidence="7">Excinuclease ABC subunit C</fullName>
    </alternativeName>
</protein>
<dbReference type="GO" id="GO:0009380">
    <property type="term" value="C:excinuclease repair complex"/>
    <property type="evidence" value="ECO:0007669"/>
    <property type="project" value="InterPro"/>
</dbReference>
<dbReference type="GO" id="GO:0009381">
    <property type="term" value="F:excinuclease ABC activity"/>
    <property type="evidence" value="ECO:0007669"/>
    <property type="project" value="UniProtKB-UniRule"/>
</dbReference>
<dbReference type="InterPro" id="IPR036876">
    <property type="entry name" value="UVR_dom_sf"/>
</dbReference>
<dbReference type="InterPro" id="IPR038476">
    <property type="entry name" value="UvrC_RNase_H_dom_sf"/>
</dbReference>
<gene>
    <name evidence="7 10" type="primary">uvrC</name>
    <name evidence="10" type="ORF">H9807_01595</name>
</gene>
<sequence>MDKDPELKLNDYLKGIVQNLPESPGIYQYLNDEGTIIYVGKAKNLKRRVSSYFNREHDPGKTRILVSKIADIRYIVVNTEEDALLLENNLIKKYKPRYNVLLKDDKTYPSICIQNEYFPRIFKTRRIIRNGSSYYGPYSHVQSMYAVLDLIKHLYPIRTCNLNLTPENIRAGKFNVCLEYHIRNCAGPCIGKLSHEEYLKNIGEIKEILKGNTREVEQLLYQQMQDLAAEMKFEEAQKVKEKYLMIESYRSRSEVVSNVLHNIDVFSIEEDTDERAAFINYLHITNGAINQAFTFEYKKRLEETKEELLQLGIIEMRERYKSQSREIIVPFELNMELNDVIFTIPQRGDKKKLLDLSIQNVKQYKVDRLKQQEKLNPEQRVTRLLKEIQQQLHLDRLPLRIECFDNSNIQGSDPVAGCVVFIKGKPSKKDYRKYNIKSVEGPDDYASMKEVVWRRYKRAVEENTPLPDLLITDGGKGQMSAVKEVIDELGLDIPIAGLAKDNRHRTNELFSGSPPQNIGLKQGTPLFNLLTRIQDEVHRYAITFHRDKRSKRQTASELDEIKGIGEKSKNALLKEFKSVKRLREATPQEWAAVIGEAKAHILQEHFGKQKDRTEAE</sequence>
<dbReference type="PANTHER" id="PTHR30562:SF1">
    <property type="entry name" value="UVRABC SYSTEM PROTEIN C"/>
    <property type="match status" value="1"/>
</dbReference>
<dbReference type="GO" id="GO:0003677">
    <property type="term" value="F:DNA binding"/>
    <property type="evidence" value="ECO:0007669"/>
    <property type="project" value="UniProtKB-UniRule"/>
</dbReference>
<comment type="function">
    <text evidence="7">The UvrABC repair system catalyzes the recognition and processing of DNA lesions. UvrC both incises the 5' and 3' sides of the lesion. The N-terminal half is responsible for the 3' incision and the C-terminal half is responsible for the 5' incision.</text>
</comment>
<evidence type="ECO:0000259" key="8">
    <source>
        <dbReference type="PROSITE" id="PS50164"/>
    </source>
</evidence>
<dbReference type="AlphaFoldDB" id="A0A9D2GVI9"/>
<dbReference type="SUPFAM" id="SSF46600">
    <property type="entry name" value="C-terminal UvrC-binding domain of UvrB"/>
    <property type="match status" value="1"/>
</dbReference>
<dbReference type="EMBL" id="DXAV01000015">
    <property type="protein sequence ID" value="HIZ90808.1"/>
    <property type="molecule type" value="Genomic_DNA"/>
</dbReference>
<keyword evidence="5 7" id="KW-0234">DNA repair</keyword>
<dbReference type="Gene3D" id="3.40.1440.10">
    <property type="entry name" value="GIY-YIG endonuclease"/>
    <property type="match status" value="1"/>
</dbReference>
<keyword evidence="6 7" id="KW-0742">SOS response</keyword>
<comment type="caution">
    <text evidence="10">The sequence shown here is derived from an EMBL/GenBank/DDBJ whole genome shotgun (WGS) entry which is preliminary data.</text>
</comment>
<keyword evidence="2 7" id="KW-0227">DNA damage</keyword>
<dbReference type="InterPro" id="IPR004791">
    <property type="entry name" value="UvrC"/>
</dbReference>
<reference evidence="10" key="1">
    <citation type="journal article" date="2021" name="PeerJ">
        <title>Extensive microbial diversity within the chicken gut microbiome revealed by metagenomics and culture.</title>
        <authorList>
            <person name="Gilroy R."/>
            <person name="Ravi A."/>
            <person name="Getino M."/>
            <person name="Pursley I."/>
            <person name="Horton D.L."/>
            <person name="Alikhan N.F."/>
            <person name="Baker D."/>
            <person name="Gharbi K."/>
            <person name="Hall N."/>
            <person name="Watson M."/>
            <person name="Adriaenssens E.M."/>
            <person name="Foster-Nyarko E."/>
            <person name="Jarju S."/>
            <person name="Secka A."/>
            <person name="Antonio M."/>
            <person name="Oren A."/>
            <person name="Chaudhuri R.R."/>
            <person name="La Ragione R."/>
            <person name="Hildebrand F."/>
            <person name="Pallen M.J."/>
        </authorList>
    </citation>
    <scope>NUCLEOTIDE SEQUENCE</scope>
    <source>
        <strain evidence="10">CHK118-2852</strain>
    </source>
</reference>
<evidence type="ECO:0000313" key="10">
    <source>
        <dbReference type="EMBL" id="HIZ90808.1"/>
    </source>
</evidence>
<dbReference type="SUPFAM" id="SSF82771">
    <property type="entry name" value="GIY-YIG endonuclease"/>
    <property type="match status" value="1"/>
</dbReference>
<evidence type="ECO:0000256" key="7">
    <source>
        <dbReference type="HAMAP-Rule" id="MF_00203"/>
    </source>
</evidence>
<dbReference type="PROSITE" id="PS50165">
    <property type="entry name" value="UVRC"/>
    <property type="match status" value="1"/>
</dbReference>
<feature type="domain" description="UvrC family homology region profile" evidence="9">
    <location>
        <begin position="269"/>
        <end position="486"/>
    </location>
</feature>
<dbReference type="InterPro" id="IPR000305">
    <property type="entry name" value="GIY-YIG_endonuc"/>
</dbReference>
<comment type="similarity">
    <text evidence="7">Belongs to the UvrC family.</text>
</comment>
<dbReference type="InterPro" id="IPR001162">
    <property type="entry name" value="UvrC_RNase_H_dom"/>
</dbReference>
<feature type="domain" description="GIY-YIG" evidence="8">
    <location>
        <begin position="22"/>
        <end position="100"/>
    </location>
</feature>
<dbReference type="CDD" id="cd10434">
    <property type="entry name" value="GIY-YIG_UvrC_Cho"/>
    <property type="match status" value="1"/>
</dbReference>
<dbReference type="Gene3D" id="3.30.420.340">
    <property type="entry name" value="UvrC, RNAse H endonuclease domain"/>
    <property type="match status" value="1"/>
</dbReference>
<reference evidence="10" key="2">
    <citation type="submission" date="2021-04" db="EMBL/GenBank/DDBJ databases">
        <authorList>
            <person name="Gilroy R."/>
        </authorList>
    </citation>
    <scope>NUCLEOTIDE SEQUENCE</scope>
    <source>
        <strain evidence="10">CHK118-2852</strain>
    </source>
</reference>
<keyword evidence="3 7" id="KW-0228">DNA excision</keyword>
<comment type="subunit">
    <text evidence="7">Interacts with UvrB in an incision complex.</text>
</comment>
<dbReference type="PROSITE" id="PS50164">
    <property type="entry name" value="GIY_YIG"/>
    <property type="match status" value="1"/>
</dbReference>
<dbReference type="FunFam" id="3.30.420.340:FF:000002">
    <property type="entry name" value="UvrABC system protein C"/>
    <property type="match status" value="1"/>
</dbReference>
<dbReference type="Pfam" id="PF08459">
    <property type="entry name" value="UvrC_RNaseH_dom"/>
    <property type="match status" value="1"/>
</dbReference>
<dbReference type="SMART" id="SM00465">
    <property type="entry name" value="GIYc"/>
    <property type="match status" value="1"/>
</dbReference>
<evidence type="ECO:0000313" key="11">
    <source>
        <dbReference type="Proteomes" id="UP000824108"/>
    </source>
</evidence>
<dbReference type="InterPro" id="IPR050066">
    <property type="entry name" value="UvrABC_protein_C"/>
</dbReference>
<keyword evidence="1 7" id="KW-0963">Cytoplasm</keyword>
<accession>A0A9D2GVI9</accession>
<dbReference type="Proteomes" id="UP000824108">
    <property type="component" value="Unassembled WGS sequence"/>
</dbReference>
<evidence type="ECO:0000256" key="3">
    <source>
        <dbReference type="ARBA" id="ARBA00022769"/>
    </source>
</evidence>
<evidence type="ECO:0000259" key="9">
    <source>
        <dbReference type="PROSITE" id="PS50165"/>
    </source>
</evidence>
<comment type="subcellular location">
    <subcellularLocation>
        <location evidence="7">Cytoplasm</location>
    </subcellularLocation>
</comment>
<dbReference type="PANTHER" id="PTHR30562">
    <property type="entry name" value="UVRC/OXIDOREDUCTASE"/>
    <property type="match status" value="1"/>
</dbReference>
<dbReference type="InterPro" id="IPR010994">
    <property type="entry name" value="RuvA_2-like"/>
</dbReference>
<dbReference type="NCBIfam" id="TIGR00194">
    <property type="entry name" value="uvrC"/>
    <property type="match status" value="1"/>
</dbReference>
<dbReference type="HAMAP" id="MF_00203">
    <property type="entry name" value="UvrC"/>
    <property type="match status" value="1"/>
</dbReference>
<dbReference type="Pfam" id="PF01541">
    <property type="entry name" value="GIY-YIG"/>
    <property type="match status" value="1"/>
</dbReference>
<keyword evidence="4 7" id="KW-0267">Excision nuclease</keyword>
<name>A0A9D2GVI9_9BACE</name>
<dbReference type="InterPro" id="IPR035901">
    <property type="entry name" value="GIY-YIG_endonuc_sf"/>
</dbReference>
<dbReference type="InterPro" id="IPR047296">
    <property type="entry name" value="GIY-YIG_UvrC_Cho"/>
</dbReference>
<dbReference type="FunFam" id="3.40.1440.10:FF:000001">
    <property type="entry name" value="UvrABC system protein C"/>
    <property type="match status" value="1"/>
</dbReference>
<organism evidence="10 11">
    <name type="scientific">Candidatus Bacteroides merdavium</name>
    <dbReference type="NCBI Taxonomy" id="2838472"/>
    <lineage>
        <taxon>Bacteria</taxon>
        <taxon>Pseudomonadati</taxon>
        <taxon>Bacteroidota</taxon>
        <taxon>Bacteroidia</taxon>
        <taxon>Bacteroidales</taxon>
        <taxon>Bacteroidaceae</taxon>
        <taxon>Bacteroides</taxon>
    </lineage>
</organism>
<evidence type="ECO:0000256" key="5">
    <source>
        <dbReference type="ARBA" id="ARBA00023204"/>
    </source>
</evidence>
<evidence type="ECO:0000256" key="4">
    <source>
        <dbReference type="ARBA" id="ARBA00022881"/>
    </source>
</evidence>
<proteinExistence type="inferred from homology"/>
<dbReference type="Gene3D" id="1.10.150.20">
    <property type="entry name" value="5' to 3' exonuclease, C-terminal subdomain"/>
    <property type="match status" value="1"/>
</dbReference>
<dbReference type="GO" id="GO:0006289">
    <property type="term" value="P:nucleotide-excision repair"/>
    <property type="evidence" value="ECO:0007669"/>
    <property type="project" value="UniProtKB-UniRule"/>
</dbReference>
<evidence type="ECO:0000256" key="2">
    <source>
        <dbReference type="ARBA" id="ARBA00022763"/>
    </source>
</evidence>
<dbReference type="Pfam" id="PF22920">
    <property type="entry name" value="UvrC_RNaseH"/>
    <property type="match status" value="1"/>
</dbReference>
<dbReference type="SUPFAM" id="SSF47781">
    <property type="entry name" value="RuvA domain 2-like"/>
    <property type="match status" value="1"/>
</dbReference>